<feature type="domain" description="J" evidence="2">
    <location>
        <begin position="15"/>
        <end position="79"/>
    </location>
</feature>
<name>A0AAE0L3F0_9CHLO</name>
<dbReference type="SUPFAM" id="SSF46565">
    <property type="entry name" value="Chaperone J-domain"/>
    <property type="match status" value="1"/>
</dbReference>
<reference evidence="3 4" key="1">
    <citation type="journal article" date="2015" name="Genome Biol. Evol.">
        <title>Comparative Genomics of a Bacterivorous Green Alga Reveals Evolutionary Causalities and Consequences of Phago-Mixotrophic Mode of Nutrition.</title>
        <authorList>
            <person name="Burns J.A."/>
            <person name="Paasch A."/>
            <person name="Narechania A."/>
            <person name="Kim E."/>
        </authorList>
    </citation>
    <scope>NUCLEOTIDE SEQUENCE [LARGE SCALE GENOMIC DNA]</scope>
    <source>
        <strain evidence="3 4">PLY_AMNH</strain>
    </source>
</reference>
<dbReference type="Pfam" id="PF00226">
    <property type="entry name" value="DnaJ"/>
    <property type="match status" value="1"/>
</dbReference>
<dbReference type="InterPro" id="IPR001623">
    <property type="entry name" value="DnaJ_domain"/>
</dbReference>
<organism evidence="3 4">
    <name type="scientific">Cymbomonas tetramitiformis</name>
    <dbReference type="NCBI Taxonomy" id="36881"/>
    <lineage>
        <taxon>Eukaryota</taxon>
        <taxon>Viridiplantae</taxon>
        <taxon>Chlorophyta</taxon>
        <taxon>Pyramimonadophyceae</taxon>
        <taxon>Pyramimonadales</taxon>
        <taxon>Pyramimonadaceae</taxon>
        <taxon>Cymbomonas</taxon>
    </lineage>
</organism>
<feature type="compositionally biased region" description="Basic and acidic residues" evidence="1">
    <location>
        <begin position="166"/>
        <end position="188"/>
    </location>
</feature>
<dbReference type="PROSITE" id="PS50076">
    <property type="entry name" value="DNAJ_2"/>
    <property type="match status" value="1"/>
</dbReference>
<accession>A0AAE0L3F0</accession>
<protein>
    <recommendedName>
        <fullName evidence="2">J domain-containing protein</fullName>
    </recommendedName>
</protein>
<dbReference type="EMBL" id="LGRX02010439">
    <property type="protein sequence ID" value="KAK3270364.1"/>
    <property type="molecule type" value="Genomic_DNA"/>
</dbReference>
<dbReference type="Proteomes" id="UP001190700">
    <property type="component" value="Unassembled WGS sequence"/>
</dbReference>
<evidence type="ECO:0000256" key="1">
    <source>
        <dbReference type="SAM" id="MobiDB-lite"/>
    </source>
</evidence>
<comment type="caution">
    <text evidence="3">The sequence shown here is derived from an EMBL/GenBank/DDBJ whole genome shotgun (WGS) entry which is preliminary data.</text>
</comment>
<dbReference type="GO" id="GO:0051082">
    <property type="term" value="F:unfolded protein binding"/>
    <property type="evidence" value="ECO:0007669"/>
    <property type="project" value="TreeGrafter"/>
</dbReference>
<evidence type="ECO:0000313" key="4">
    <source>
        <dbReference type="Proteomes" id="UP001190700"/>
    </source>
</evidence>
<dbReference type="AlphaFoldDB" id="A0AAE0L3F0"/>
<dbReference type="GO" id="GO:0042026">
    <property type="term" value="P:protein refolding"/>
    <property type="evidence" value="ECO:0007669"/>
    <property type="project" value="TreeGrafter"/>
</dbReference>
<dbReference type="CDD" id="cd06257">
    <property type="entry name" value="DnaJ"/>
    <property type="match status" value="1"/>
</dbReference>
<feature type="region of interest" description="Disordered" evidence="1">
    <location>
        <begin position="166"/>
        <end position="198"/>
    </location>
</feature>
<dbReference type="PANTHER" id="PTHR43096:SF58">
    <property type="entry name" value="CHAPERONE DNAJ-DOMAIN SUPERFAMILY PROTEIN"/>
    <property type="match status" value="1"/>
</dbReference>
<evidence type="ECO:0000313" key="3">
    <source>
        <dbReference type="EMBL" id="KAK3270364.1"/>
    </source>
</evidence>
<proteinExistence type="predicted"/>
<dbReference type="InterPro" id="IPR018253">
    <property type="entry name" value="DnaJ_domain_CS"/>
</dbReference>
<dbReference type="PROSITE" id="PS00636">
    <property type="entry name" value="DNAJ_1"/>
    <property type="match status" value="1"/>
</dbReference>
<dbReference type="InterPro" id="IPR036869">
    <property type="entry name" value="J_dom_sf"/>
</dbReference>
<gene>
    <name evidence="3" type="ORF">CYMTET_21236</name>
</gene>
<dbReference type="Gene3D" id="1.10.287.110">
    <property type="entry name" value="DnaJ domain"/>
    <property type="match status" value="1"/>
</dbReference>
<dbReference type="PRINTS" id="PR00625">
    <property type="entry name" value="JDOMAIN"/>
</dbReference>
<sequence length="232" mass="26022">SKASLKYAVAAQDQDLYSILGVSPSADGKELKKAYRKLALKYHPDVNKQADAAQQFQKIKLAYSTLSDPKSRADYDLRRGAASRGSAGGRSGRTDDFDFNFDFDFGAGSKEEPFYGFDDFFKDMEKEFADYQAKSTGKPKSLWEELSDLGEEFVEFLEETVEEGAKEADAAQKEAENFRQAAEREAAKARATASTSEKKGWKDHCIHFSPEEMGVGGERWVKTRYVLWANII</sequence>
<dbReference type="PANTHER" id="PTHR43096">
    <property type="entry name" value="DNAJ HOMOLOG 1, MITOCHONDRIAL-RELATED"/>
    <property type="match status" value="1"/>
</dbReference>
<dbReference type="SMART" id="SM00271">
    <property type="entry name" value="DnaJ"/>
    <property type="match status" value="1"/>
</dbReference>
<feature type="non-terminal residue" evidence="3">
    <location>
        <position position="1"/>
    </location>
</feature>
<evidence type="ECO:0000259" key="2">
    <source>
        <dbReference type="PROSITE" id="PS50076"/>
    </source>
</evidence>
<keyword evidence="4" id="KW-1185">Reference proteome</keyword>
<dbReference type="GO" id="GO:0005737">
    <property type="term" value="C:cytoplasm"/>
    <property type="evidence" value="ECO:0007669"/>
    <property type="project" value="TreeGrafter"/>
</dbReference>